<dbReference type="RefSeq" id="WP_348262768.1">
    <property type="nucleotide sequence ID" value="NZ_CP121196.1"/>
</dbReference>
<keyword evidence="1" id="KW-1133">Transmembrane helix</keyword>
<evidence type="ECO:0000256" key="1">
    <source>
        <dbReference type="SAM" id="Phobius"/>
    </source>
</evidence>
<name>A0AAU7DJL5_9BACT</name>
<reference evidence="2" key="1">
    <citation type="submission" date="2023-03" db="EMBL/GenBank/DDBJ databases">
        <title>Edaphobacter sp.</title>
        <authorList>
            <person name="Huber K.J."/>
            <person name="Papendorf J."/>
            <person name="Pilke C."/>
            <person name="Bunk B."/>
            <person name="Sproeer C."/>
            <person name="Pester M."/>
        </authorList>
    </citation>
    <scope>NUCLEOTIDE SEQUENCE</scope>
    <source>
        <strain evidence="2">DSM 110680</strain>
    </source>
</reference>
<accession>A0AAU7DJL5</accession>
<proteinExistence type="predicted"/>
<keyword evidence="1" id="KW-0812">Transmembrane</keyword>
<gene>
    <name evidence="2" type="ORF">P8935_23630</name>
</gene>
<protein>
    <submittedName>
        <fullName evidence="2">Uncharacterized protein</fullName>
    </submittedName>
</protein>
<dbReference type="EMBL" id="CP121196">
    <property type="protein sequence ID" value="XBH17544.1"/>
    <property type="molecule type" value="Genomic_DNA"/>
</dbReference>
<keyword evidence="1" id="KW-0472">Membrane</keyword>
<feature type="transmembrane region" description="Helical" evidence="1">
    <location>
        <begin position="53"/>
        <end position="76"/>
    </location>
</feature>
<evidence type="ECO:0000313" key="2">
    <source>
        <dbReference type="EMBL" id="XBH17544.1"/>
    </source>
</evidence>
<organism evidence="2">
    <name type="scientific">Telmatobacter sp. DSM 110680</name>
    <dbReference type="NCBI Taxonomy" id="3036704"/>
    <lineage>
        <taxon>Bacteria</taxon>
        <taxon>Pseudomonadati</taxon>
        <taxon>Acidobacteriota</taxon>
        <taxon>Terriglobia</taxon>
        <taxon>Terriglobales</taxon>
        <taxon>Acidobacteriaceae</taxon>
        <taxon>Telmatobacter</taxon>
    </lineage>
</organism>
<sequence>MKEQDEDRIKSLLREALPPVNDSVEPARDLWPAMLRRMEKQSVRAASVPWFDWALAGGLVAFAAIAPRTIPVILYYL</sequence>
<dbReference type="AlphaFoldDB" id="A0AAU7DJL5"/>